<organism evidence="2 3">
    <name type="scientific">Microbacterium lacus</name>
    <dbReference type="NCBI Taxonomy" id="415217"/>
    <lineage>
        <taxon>Bacteria</taxon>
        <taxon>Bacillati</taxon>
        <taxon>Actinomycetota</taxon>
        <taxon>Actinomycetes</taxon>
        <taxon>Micrococcales</taxon>
        <taxon>Microbacteriaceae</taxon>
        <taxon>Microbacterium</taxon>
    </lineage>
</organism>
<feature type="transmembrane region" description="Helical" evidence="1">
    <location>
        <begin position="136"/>
        <end position="160"/>
    </location>
</feature>
<evidence type="ECO:0000313" key="2">
    <source>
        <dbReference type="EMBL" id="GAA1668631.1"/>
    </source>
</evidence>
<feature type="transmembrane region" description="Helical" evidence="1">
    <location>
        <begin position="50"/>
        <end position="69"/>
    </location>
</feature>
<evidence type="ECO:0000313" key="3">
    <source>
        <dbReference type="Proteomes" id="UP001500596"/>
    </source>
</evidence>
<feature type="transmembrane region" description="Helical" evidence="1">
    <location>
        <begin position="105"/>
        <end position="124"/>
    </location>
</feature>
<comment type="caution">
    <text evidence="2">The sequence shown here is derived from an EMBL/GenBank/DDBJ whole genome shotgun (WGS) entry which is preliminary data.</text>
</comment>
<feature type="transmembrane region" description="Helical" evidence="1">
    <location>
        <begin position="243"/>
        <end position="259"/>
    </location>
</feature>
<dbReference type="RefSeq" id="WP_344052417.1">
    <property type="nucleotide sequence ID" value="NZ_BAAAPK010000001.1"/>
</dbReference>
<reference evidence="2 3" key="1">
    <citation type="journal article" date="2019" name="Int. J. Syst. Evol. Microbiol.">
        <title>The Global Catalogue of Microorganisms (GCM) 10K type strain sequencing project: providing services to taxonomists for standard genome sequencing and annotation.</title>
        <authorList>
            <consortium name="The Broad Institute Genomics Platform"/>
            <consortium name="The Broad Institute Genome Sequencing Center for Infectious Disease"/>
            <person name="Wu L."/>
            <person name="Ma J."/>
        </authorList>
    </citation>
    <scope>NUCLEOTIDE SEQUENCE [LARGE SCALE GENOMIC DNA]</scope>
    <source>
        <strain evidence="2 3">JCM 15575</strain>
    </source>
</reference>
<gene>
    <name evidence="2" type="ORF">GCM10009807_10940</name>
</gene>
<keyword evidence="1" id="KW-1133">Transmembrane helix</keyword>
<feature type="transmembrane region" description="Helical" evidence="1">
    <location>
        <begin position="197"/>
        <end position="214"/>
    </location>
</feature>
<proteinExistence type="predicted"/>
<protein>
    <recommendedName>
        <fullName evidence="4">O-antigen ligase family protein</fullName>
    </recommendedName>
</protein>
<dbReference type="Proteomes" id="UP001500596">
    <property type="component" value="Unassembled WGS sequence"/>
</dbReference>
<name>A0ABN2GC20_9MICO</name>
<keyword evidence="1" id="KW-0472">Membrane</keyword>
<feature type="transmembrane region" description="Helical" evidence="1">
    <location>
        <begin position="271"/>
        <end position="289"/>
    </location>
</feature>
<feature type="transmembrane region" description="Helical" evidence="1">
    <location>
        <begin position="81"/>
        <end position="99"/>
    </location>
</feature>
<feature type="transmembrane region" description="Helical" evidence="1">
    <location>
        <begin position="24"/>
        <end position="44"/>
    </location>
</feature>
<dbReference type="EMBL" id="BAAAPK010000001">
    <property type="protein sequence ID" value="GAA1668631.1"/>
    <property type="molecule type" value="Genomic_DNA"/>
</dbReference>
<accession>A0ABN2GC20</accession>
<evidence type="ECO:0000256" key="1">
    <source>
        <dbReference type="SAM" id="Phobius"/>
    </source>
</evidence>
<keyword evidence="1" id="KW-0812">Transmembrane</keyword>
<sequence>MAVHSKHPASAPPAAPAREKTGHLLLRGWCIFVLFMALSGTAWINAFGEIPTAVITIAGGLLSIGLWFGVRPPVQWRRLPWFAIGYVVWATASIIWSAWREATALTLLLLVITTLQGLFIGSVLTWREIVRALASALKWVIALSLTFELWVSVFIGGPILPGFIVPSEPAEDPIVYWSRDNLFDGGRLQGIMGNANLLGPVALLAIIVFAIRFAARAPRRTLLIGWIVVSAFLFVRASSATAFVAAVAVVVVLVTVLLMRRAKRPGERTRYYIAYAVVGIGGLLAFWFLRGPVFEALGRSADLTGRERIWEDVLARANEHPWIGWGFSTP</sequence>
<feature type="transmembrane region" description="Helical" evidence="1">
    <location>
        <begin position="221"/>
        <end position="237"/>
    </location>
</feature>
<keyword evidence="3" id="KW-1185">Reference proteome</keyword>
<evidence type="ECO:0008006" key="4">
    <source>
        <dbReference type="Google" id="ProtNLM"/>
    </source>
</evidence>